<dbReference type="FunFam" id="3.40.50.300:FF:000032">
    <property type="entry name" value="Export ABC transporter ATP-binding protein"/>
    <property type="match status" value="1"/>
</dbReference>
<feature type="domain" description="ABC transporter" evidence="4">
    <location>
        <begin position="2"/>
        <end position="241"/>
    </location>
</feature>
<sequence>MLSVQDLHKSYQVGKTTYEVLKGVSLAVNEGEFVAVMGPSGSGKTTLLNCISCYIPADSGSITLRGEELARLDEDALAQVRNRKLGFVFQDFLLLDGLTVRENILLPRIIAGQAGRDMENEADSLCDVFGITAIKNKYPAEISGGEKQRTAVARALINHPLLILADEPTGNLDSKSSRAVIDSFAQARQALGATIFMVTHDSFAASFCDRVVILRDGVVWRVLARADKARGAFQDELLDAIREMSAE</sequence>
<evidence type="ECO:0000313" key="6">
    <source>
        <dbReference type="Proteomes" id="UP000606499"/>
    </source>
</evidence>
<protein>
    <submittedName>
        <fullName evidence="5">ABC transporter ATP-binding protein</fullName>
    </submittedName>
</protein>
<dbReference type="PANTHER" id="PTHR24220">
    <property type="entry name" value="IMPORT ATP-BINDING PROTEIN"/>
    <property type="match status" value="1"/>
</dbReference>
<evidence type="ECO:0000256" key="3">
    <source>
        <dbReference type="ARBA" id="ARBA00022840"/>
    </source>
</evidence>
<dbReference type="AlphaFoldDB" id="A0A923RYT9"/>
<evidence type="ECO:0000256" key="2">
    <source>
        <dbReference type="ARBA" id="ARBA00022741"/>
    </source>
</evidence>
<dbReference type="InterPro" id="IPR027417">
    <property type="entry name" value="P-loop_NTPase"/>
</dbReference>
<dbReference type="Pfam" id="PF00005">
    <property type="entry name" value="ABC_tran"/>
    <property type="match status" value="1"/>
</dbReference>
<reference evidence="5" key="1">
    <citation type="submission" date="2020-08" db="EMBL/GenBank/DDBJ databases">
        <title>Genome public.</title>
        <authorList>
            <person name="Liu C."/>
            <person name="Sun Q."/>
        </authorList>
    </citation>
    <scope>NUCLEOTIDE SEQUENCE</scope>
    <source>
        <strain evidence="5">NSJ-28</strain>
    </source>
</reference>
<name>A0A923RYT9_9FIRM</name>
<dbReference type="InterPro" id="IPR003593">
    <property type="entry name" value="AAA+_ATPase"/>
</dbReference>
<dbReference type="GO" id="GO:0005886">
    <property type="term" value="C:plasma membrane"/>
    <property type="evidence" value="ECO:0007669"/>
    <property type="project" value="TreeGrafter"/>
</dbReference>
<dbReference type="PROSITE" id="PS50893">
    <property type="entry name" value="ABC_TRANSPORTER_2"/>
    <property type="match status" value="1"/>
</dbReference>
<keyword evidence="3 5" id="KW-0067">ATP-binding</keyword>
<dbReference type="GO" id="GO:0098796">
    <property type="term" value="C:membrane protein complex"/>
    <property type="evidence" value="ECO:0007669"/>
    <property type="project" value="UniProtKB-ARBA"/>
</dbReference>
<evidence type="ECO:0000259" key="4">
    <source>
        <dbReference type="PROSITE" id="PS50893"/>
    </source>
</evidence>
<dbReference type="InterPro" id="IPR003439">
    <property type="entry name" value="ABC_transporter-like_ATP-bd"/>
</dbReference>
<organism evidence="5 6">
    <name type="scientific">Agathobaculum faecis</name>
    <dbReference type="NCBI Taxonomy" id="2763013"/>
    <lineage>
        <taxon>Bacteria</taxon>
        <taxon>Bacillati</taxon>
        <taxon>Bacillota</taxon>
        <taxon>Clostridia</taxon>
        <taxon>Eubacteriales</taxon>
        <taxon>Butyricicoccaceae</taxon>
        <taxon>Agathobaculum</taxon>
    </lineage>
</organism>
<dbReference type="GO" id="GO:0022857">
    <property type="term" value="F:transmembrane transporter activity"/>
    <property type="evidence" value="ECO:0007669"/>
    <property type="project" value="UniProtKB-ARBA"/>
</dbReference>
<dbReference type="SMART" id="SM00382">
    <property type="entry name" value="AAA"/>
    <property type="match status" value="1"/>
</dbReference>
<keyword evidence="1" id="KW-0813">Transport</keyword>
<keyword evidence="2" id="KW-0547">Nucleotide-binding</keyword>
<evidence type="ECO:0000313" key="5">
    <source>
        <dbReference type="EMBL" id="MBC5725640.1"/>
    </source>
</evidence>
<dbReference type="CDD" id="cd03255">
    <property type="entry name" value="ABC_MJ0796_LolCDE_FtsE"/>
    <property type="match status" value="1"/>
</dbReference>
<accession>A0A923RYT9</accession>
<dbReference type="Proteomes" id="UP000606499">
    <property type="component" value="Unassembled WGS sequence"/>
</dbReference>
<dbReference type="RefSeq" id="WP_054326729.1">
    <property type="nucleotide sequence ID" value="NZ_JACOPL010000007.1"/>
</dbReference>
<dbReference type="Gene3D" id="3.40.50.300">
    <property type="entry name" value="P-loop containing nucleotide triphosphate hydrolases"/>
    <property type="match status" value="1"/>
</dbReference>
<keyword evidence="6" id="KW-1185">Reference proteome</keyword>
<dbReference type="GO" id="GO:0005524">
    <property type="term" value="F:ATP binding"/>
    <property type="evidence" value="ECO:0007669"/>
    <property type="project" value="UniProtKB-KW"/>
</dbReference>
<dbReference type="InterPro" id="IPR015854">
    <property type="entry name" value="ABC_transpr_LolD-like"/>
</dbReference>
<dbReference type="EMBL" id="JACOPL010000007">
    <property type="protein sequence ID" value="MBC5725640.1"/>
    <property type="molecule type" value="Genomic_DNA"/>
</dbReference>
<evidence type="ECO:0000256" key="1">
    <source>
        <dbReference type="ARBA" id="ARBA00022448"/>
    </source>
</evidence>
<dbReference type="InterPro" id="IPR017911">
    <property type="entry name" value="MacB-like_ATP-bd"/>
</dbReference>
<comment type="caution">
    <text evidence="5">The sequence shown here is derived from an EMBL/GenBank/DDBJ whole genome shotgun (WGS) entry which is preliminary data.</text>
</comment>
<dbReference type="PANTHER" id="PTHR24220:SF674">
    <property type="entry name" value="BACITRACIN EXPORT ATP-BINDING PROTEIN BCEA"/>
    <property type="match status" value="1"/>
</dbReference>
<gene>
    <name evidence="5" type="ORF">H8S45_09250</name>
</gene>
<dbReference type="SUPFAM" id="SSF52540">
    <property type="entry name" value="P-loop containing nucleoside triphosphate hydrolases"/>
    <property type="match status" value="1"/>
</dbReference>
<dbReference type="GO" id="GO:0016887">
    <property type="term" value="F:ATP hydrolysis activity"/>
    <property type="evidence" value="ECO:0007669"/>
    <property type="project" value="InterPro"/>
</dbReference>
<proteinExistence type="predicted"/>